<dbReference type="GO" id="GO:0005524">
    <property type="term" value="F:ATP binding"/>
    <property type="evidence" value="ECO:0007669"/>
    <property type="project" value="UniProtKB-KW"/>
</dbReference>
<dbReference type="Gene3D" id="1.10.3290.10">
    <property type="entry name" value="Fido-like domain"/>
    <property type="match status" value="1"/>
</dbReference>
<dbReference type="Proteomes" id="UP000225379">
    <property type="component" value="Unassembled WGS sequence"/>
</dbReference>
<reference evidence="5" key="1">
    <citation type="submission" date="2017-10" db="EMBL/GenBank/DDBJ databases">
        <authorList>
            <person name="Kravchenko I.K."/>
            <person name="Grouzdev D.S."/>
        </authorList>
    </citation>
    <scope>NUCLEOTIDE SEQUENCE [LARGE SCALE GENOMIC DNA]</scope>
    <source>
        <strain evidence="5">B2</strain>
    </source>
</reference>
<dbReference type="PROSITE" id="PS51459">
    <property type="entry name" value="FIDO"/>
    <property type="match status" value="1"/>
</dbReference>
<dbReference type="PANTHER" id="PTHR13504:SF38">
    <property type="entry name" value="FIDO DOMAIN-CONTAINING PROTEIN"/>
    <property type="match status" value="1"/>
</dbReference>
<feature type="site" description="Important for autoinhibition of adenylyltransferase activity" evidence="2">
    <location>
        <position position="183"/>
    </location>
</feature>
<dbReference type="InterPro" id="IPR040198">
    <property type="entry name" value="Fido_containing"/>
</dbReference>
<dbReference type="InterPro" id="IPR036597">
    <property type="entry name" value="Fido-like_dom_sf"/>
</dbReference>
<evidence type="ECO:0000256" key="2">
    <source>
        <dbReference type="PIRSR" id="PIRSR640198-3"/>
    </source>
</evidence>
<evidence type="ECO:0000259" key="3">
    <source>
        <dbReference type="PROSITE" id="PS51459"/>
    </source>
</evidence>
<dbReference type="OrthoDB" id="9813719at2"/>
<dbReference type="RefSeq" id="WP_098734565.1">
    <property type="nucleotide sequence ID" value="NZ_PDKW01000036.1"/>
</dbReference>
<accession>A0A2B8BNU8</accession>
<dbReference type="EMBL" id="PDKW01000036">
    <property type="protein sequence ID" value="PGH59213.1"/>
    <property type="molecule type" value="Genomic_DNA"/>
</dbReference>
<dbReference type="AlphaFoldDB" id="A0A2B8BNU8"/>
<keyword evidence="1" id="KW-0547">Nucleotide-binding</keyword>
<dbReference type="SUPFAM" id="SSF140931">
    <property type="entry name" value="Fic-like"/>
    <property type="match status" value="1"/>
</dbReference>
<name>A0A2B8BNU8_9PROT</name>
<evidence type="ECO:0000256" key="1">
    <source>
        <dbReference type="PIRSR" id="PIRSR640198-2"/>
    </source>
</evidence>
<comment type="caution">
    <text evidence="4">The sequence shown here is derived from an EMBL/GenBank/DDBJ whole genome shotgun (WGS) entry which is preliminary data.</text>
</comment>
<protein>
    <recommendedName>
        <fullName evidence="3">Fido domain-containing protein</fullName>
    </recommendedName>
</protein>
<keyword evidence="1" id="KW-0067">ATP-binding</keyword>
<keyword evidence="5" id="KW-1185">Reference proteome</keyword>
<evidence type="ECO:0000313" key="5">
    <source>
        <dbReference type="Proteomes" id="UP000225379"/>
    </source>
</evidence>
<dbReference type="Pfam" id="PF02661">
    <property type="entry name" value="Fic"/>
    <property type="match status" value="1"/>
</dbReference>
<feature type="binding site" evidence="1">
    <location>
        <begin position="315"/>
        <end position="322"/>
    </location>
    <ligand>
        <name>ATP</name>
        <dbReference type="ChEBI" id="CHEBI:30616"/>
    </ligand>
</feature>
<evidence type="ECO:0000313" key="4">
    <source>
        <dbReference type="EMBL" id="PGH59213.1"/>
    </source>
</evidence>
<dbReference type="PANTHER" id="PTHR13504">
    <property type="entry name" value="FIDO DOMAIN-CONTAINING PROTEIN DDB_G0283145"/>
    <property type="match status" value="1"/>
</dbReference>
<gene>
    <name evidence="4" type="ORF">CRT60_00850</name>
</gene>
<organism evidence="4 5">
    <name type="scientific">Azospirillum palustre</name>
    <dbReference type="NCBI Taxonomy" id="2044885"/>
    <lineage>
        <taxon>Bacteria</taxon>
        <taxon>Pseudomonadati</taxon>
        <taxon>Pseudomonadota</taxon>
        <taxon>Alphaproteobacteria</taxon>
        <taxon>Rhodospirillales</taxon>
        <taxon>Azospirillaceae</taxon>
        <taxon>Azospirillum</taxon>
    </lineage>
</organism>
<feature type="domain" description="Fido" evidence="3">
    <location>
        <begin position="232"/>
        <end position="372"/>
    </location>
</feature>
<dbReference type="InterPro" id="IPR003812">
    <property type="entry name" value="Fido"/>
</dbReference>
<sequence>MPKKISEQEQAEIEDVLRAYPDGATLQEITSAIRFKALPKRTLQHRLKQLAGDGRIIKEGDRRWTKYRLPPKDGNQSIESTSKSLDQIQRESGGEFSIPISSDASIIRRRLRAPIAARTPVGYNRGFLEQYRPNDTDYLTHTEQEHLRKIGRPDFADQPAGTYAKQIMSRLLIDLSWNSSRLEGNTYSLLDTKRLIEFGAEAEGRNRLEAQMILNHKDAIEFLVNEAELIGFNRYTFLNLHGMLANNLLPDEAAAGRLRLIPVGIDSSVYHPLAVPQLIEECFDQIMATASAIADPFEQALFAMVQLPYLQPFDDVNKRVSRIGANIPFIKDNLCPLAFTDVPKSDYTDAMLAVYEFNEVKLLKEVFIWAYERSAQRYAAMRQSLGEPDPFRMKHRDNLRHVISEIIRNKMGRKVAVEYIANWAMSNVDEEDAEKFREVSEREILGLHEGNFARYRVRPSEFSAWQEVWRQH</sequence>
<proteinExistence type="predicted"/>